<dbReference type="Proteomes" id="UP000268014">
    <property type="component" value="Unassembled WGS sequence"/>
</dbReference>
<proteinExistence type="predicted"/>
<evidence type="ECO:0000313" key="1">
    <source>
        <dbReference type="EMBL" id="VDO36779.1"/>
    </source>
</evidence>
<dbReference type="AlphaFoldDB" id="A0A0N4WET7"/>
<sequence>MRCPPNFVLYRGEIVSSNCPSDSKYCVCMCSCRKSPFIQSARLLAIRQPFAVSSIQYVVCSNVVRFRNNSSFVRGSISEIHIHCTAYENSRTAAIASSSS</sequence>
<reference evidence="3" key="1">
    <citation type="submission" date="2017-02" db="UniProtKB">
        <authorList>
            <consortium name="WormBaseParasite"/>
        </authorList>
    </citation>
    <scope>IDENTIFICATION</scope>
</reference>
<reference evidence="1 2" key="2">
    <citation type="submission" date="2018-11" db="EMBL/GenBank/DDBJ databases">
        <authorList>
            <consortium name="Pathogen Informatics"/>
        </authorList>
    </citation>
    <scope>NUCLEOTIDE SEQUENCE [LARGE SCALE GENOMIC DNA]</scope>
    <source>
        <strain evidence="1 2">MHpl1</strain>
    </source>
</reference>
<keyword evidence="2" id="KW-1185">Reference proteome</keyword>
<name>A0A0N4WET7_HAEPC</name>
<evidence type="ECO:0000313" key="2">
    <source>
        <dbReference type="Proteomes" id="UP000268014"/>
    </source>
</evidence>
<accession>A0A0N4WET7</accession>
<organism evidence="3">
    <name type="scientific">Haemonchus placei</name>
    <name type="common">Barber's pole worm</name>
    <dbReference type="NCBI Taxonomy" id="6290"/>
    <lineage>
        <taxon>Eukaryota</taxon>
        <taxon>Metazoa</taxon>
        <taxon>Ecdysozoa</taxon>
        <taxon>Nematoda</taxon>
        <taxon>Chromadorea</taxon>
        <taxon>Rhabditida</taxon>
        <taxon>Rhabditina</taxon>
        <taxon>Rhabditomorpha</taxon>
        <taxon>Strongyloidea</taxon>
        <taxon>Trichostrongylidae</taxon>
        <taxon>Haemonchus</taxon>
    </lineage>
</organism>
<evidence type="ECO:0000313" key="3">
    <source>
        <dbReference type="WBParaSite" id="HPLM_0000917701-mRNA-1"/>
    </source>
</evidence>
<dbReference type="EMBL" id="UZAF01017007">
    <property type="protein sequence ID" value="VDO36779.1"/>
    <property type="molecule type" value="Genomic_DNA"/>
</dbReference>
<gene>
    <name evidence="1" type="ORF">HPLM_LOCUS9169</name>
</gene>
<dbReference type="WBParaSite" id="HPLM_0000917701-mRNA-1">
    <property type="protein sequence ID" value="HPLM_0000917701-mRNA-1"/>
    <property type="gene ID" value="HPLM_0000917701"/>
</dbReference>
<protein>
    <submittedName>
        <fullName evidence="3">ZP domain-containing protein</fullName>
    </submittedName>
</protein>